<accession>A0A9Q1HDS2</accession>
<dbReference type="OrthoDB" id="10255543at2759"/>
<reference evidence="2" key="1">
    <citation type="submission" date="2021-10" db="EMBL/GenBank/DDBJ databases">
        <title>Tropical sea cucumber genome reveals ecological adaptation and Cuvierian tubules defense mechanism.</title>
        <authorList>
            <person name="Chen T."/>
        </authorList>
    </citation>
    <scope>NUCLEOTIDE SEQUENCE</scope>
    <source>
        <strain evidence="2">Nanhai2018</strain>
        <tissue evidence="2">Muscle</tissue>
    </source>
</reference>
<gene>
    <name evidence="2" type="ORF">HOLleu_12420</name>
</gene>
<name>A0A9Q1HDS2_HOLLE</name>
<organism evidence="2 3">
    <name type="scientific">Holothuria leucospilota</name>
    <name type="common">Black long sea cucumber</name>
    <name type="synonym">Mertensiothuria leucospilota</name>
    <dbReference type="NCBI Taxonomy" id="206669"/>
    <lineage>
        <taxon>Eukaryota</taxon>
        <taxon>Metazoa</taxon>
        <taxon>Echinodermata</taxon>
        <taxon>Eleutherozoa</taxon>
        <taxon>Echinozoa</taxon>
        <taxon>Holothuroidea</taxon>
        <taxon>Aspidochirotacea</taxon>
        <taxon>Aspidochirotida</taxon>
        <taxon>Holothuriidae</taxon>
        <taxon>Holothuria</taxon>
    </lineage>
</organism>
<protein>
    <recommendedName>
        <fullName evidence="1">Lipid-binding serum glycoprotein C-terminal domain-containing protein</fullName>
    </recommendedName>
</protein>
<dbReference type="SUPFAM" id="SSF55394">
    <property type="entry name" value="Bactericidal permeability-increasing protein, BPI"/>
    <property type="match status" value="1"/>
</dbReference>
<evidence type="ECO:0000313" key="2">
    <source>
        <dbReference type="EMBL" id="KAJ8041563.1"/>
    </source>
</evidence>
<proteinExistence type="predicted"/>
<dbReference type="PANTHER" id="PTHR10504">
    <property type="entry name" value="BACTERICIDAL PERMEABILITY-INCREASING BPI PROTEIN-RELATED"/>
    <property type="match status" value="1"/>
</dbReference>
<sequence>MGAVSSGHYTFYDGIIFIKWALVSKLYPNMEIQCNINSREPPTVQVSEELVEALISADIAVSVVNEDKSLKHLFTVSKTIEMAGTVKVVDTQLTWEIDSFWCRIDLRESEVEDLDFDIVRSALEFACHAFIKQYIKDMGTTGVTLPELPGDLKLTDIQFSQGEGYVKIGFDLE</sequence>
<dbReference type="PANTHER" id="PTHR10504:SF131">
    <property type="entry name" value="BPI2 DOMAIN-CONTAINING PROTEIN"/>
    <property type="match status" value="1"/>
</dbReference>
<evidence type="ECO:0000259" key="1">
    <source>
        <dbReference type="Pfam" id="PF02886"/>
    </source>
</evidence>
<dbReference type="InterPro" id="IPR032942">
    <property type="entry name" value="BPI/LBP/Plunc"/>
</dbReference>
<evidence type="ECO:0000313" key="3">
    <source>
        <dbReference type="Proteomes" id="UP001152320"/>
    </source>
</evidence>
<feature type="domain" description="Lipid-binding serum glycoprotein C-terminal" evidence="1">
    <location>
        <begin position="22"/>
        <end position="172"/>
    </location>
</feature>
<dbReference type="Proteomes" id="UP001152320">
    <property type="component" value="Chromosome 5"/>
</dbReference>
<dbReference type="EMBL" id="JAIZAY010000005">
    <property type="protein sequence ID" value="KAJ8041563.1"/>
    <property type="molecule type" value="Genomic_DNA"/>
</dbReference>
<dbReference type="GO" id="GO:0005615">
    <property type="term" value="C:extracellular space"/>
    <property type="evidence" value="ECO:0007669"/>
    <property type="project" value="TreeGrafter"/>
</dbReference>
<dbReference type="Gene3D" id="3.15.20.10">
    <property type="entry name" value="Bactericidal permeability-increasing protein, domain 2"/>
    <property type="match status" value="1"/>
</dbReference>
<dbReference type="AlphaFoldDB" id="A0A9Q1HDS2"/>
<dbReference type="GO" id="GO:0008289">
    <property type="term" value="F:lipid binding"/>
    <property type="evidence" value="ECO:0007669"/>
    <property type="project" value="InterPro"/>
</dbReference>
<dbReference type="InterPro" id="IPR001124">
    <property type="entry name" value="Lipid-bd_serum_glycop_C"/>
</dbReference>
<dbReference type="Pfam" id="PF02886">
    <property type="entry name" value="LBP_BPI_CETP_C"/>
    <property type="match status" value="1"/>
</dbReference>
<dbReference type="InterPro" id="IPR017943">
    <property type="entry name" value="Bactericidal_perm-incr_a/b_dom"/>
</dbReference>
<keyword evidence="3" id="KW-1185">Reference proteome</keyword>
<comment type="caution">
    <text evidence="2">The sequence shown here is derived from an EMBL/GenBank/DDBJ whole genome shotgun (WGS) entry which is preliminary data.</text>
</comment>